<keyword evidence="2" id="KW-1185">Reference proteome</keyword>
<evidence type="ECO:0000313" key="1">
    <source>
        <dbReference type="EMBL" id="VWD49574.1"/>
    </source>
</evidence>
<evidence type="ECO:0000313" key="2">
    <source>
        <dbReference type="Proteomes" id="UP000494120"/>
    </source>
</evidence>
<dbReference type="Proteomes" id="UP000494120">
    <property type="component" value="Unassembled WGS sequence"/>
</dbReference>
<accession>A0ABY6YAI4</accession>
<gene>
    <name evidence="1" type="ORF">BLA17378_08618</name>
</gene>
<name>A0ABY6YAI4_9BURK</name>
<sequence>MWYAVIALVIALAAFVLAVYYGAKYGFERIEKDEHWYHD</sequence>
<organism evidence="1 2">
    <name type="scientific">Burkholderia aenigmatica</name>
    <dbReference type="NCBI Taxonomy" id="2015348"/>
    <lineage>
        <taxon>Bacteria</taxon>
        <taxon>Pseudomonadati</taxon>
        <taxon>Pseudomonadota</taxon>
        <taxon>Betaproteobacteria</taxon>
        <taxon>Burkholderiales</taxon>
        <taxon>Burkholderiaceae</taxon>
        <taxon>Burkholderia</taxon>
        <taxon>Burkholderia cepacia complex</taxon>
    </lineage>
</organism>
<comment type="caution">
    <text evidence="1">The sequence shown here is derived from an EMBL/GenBank/DDBJ whole genome shotgun (WGS) entry which is preliminary data.</text>
</comment>
<protein>
    <submittedName>
        <fullName evidence="1">Uncharacterized protein</fullName>
    </submittedName>
</protein>
<dbReference type="EMBL" id="CABVQG010000084">
    <property type="protein sequence ID" value="VWD49574.1"/>
    <property type="molecule type" value="Genomic_DNA"/>
</dbReference>
<proteinExistence type="predicted"/>
<reference evidence="1 2" key="1">
    <citation type="submission" date="2019-09" db="EMBL/GenBank/DDBJ databases">
        <authorList>
            <person name="Depoorter E."/>
        </authorList>
    </citation>
    <scope>NUCLEOTIDE SEQUENCE [LARGE SCALE GENOMIC DNA]</scope>
    <source>
        <strain evidence="1 2">R-17378</strain>
    </source>
</reference>